<keyword evidence="6 10" id="KW-0573">Peptidoglycan synthesis</keyword>
<comment type="subcellular location">
    <subcellularLocation>
        <location evidence="10">Cell membrane</location>
        <topology evidence="10">Peripheral membrane protein</topology>
        <orientation evidence="10">Cytoplasmic side</orientation>
    </subcellularLocation>
</comment>
<dbReference type="Pfam" id="PF04101">
    <property type="entry name" value="Glyco_tran_28_C"/>
    <property type="match status" value="1"/>
</dbReference>
<dbReference type="InterPro" id="IPR006009">
    <property type="entry name" value="GlcNAc_MurG"/>
</dbReference>
<evidence type="ECO:0000256" key="10">
    <source>
        <dbReference type="HAMAP-Rule" id="MF_00033"/>
    </source>
</evidence>
<dbReference type="HAMAP" id="MF_00033">
    <property type="entry name" value="MurG"/>
    <property type="match status" value="1"/>
</dbReference>
<feature type="binding site" evidence="10">
    <location>
        <position position="274"/>
    </location>
    <ligand>
        <name>UDP-N-acetyl-alpha-D-glucosamine</name>
        <dbReference type="ChEBI" id="CHEBI:57705"/>
    </ligand>
</feature>
<dbReference type="Pfam" id="PF03033">
    <property type="entry name" value="Glyco_transf_28"/>
    <property type="match status" value="1"/>
</dbReference>
<dbReference type="RefSeq" id="WP_038454041.1">
    <property type="nucleotide sequence ID" value="NZ_CP009043.1"/>
</dbReference>
<comment type="function">
    <text evidence="10">Cell wall formation. Catalyzes the transfer of a GlcNAc subunit on undecaprenyl-pyrophosphoryl-MurNAc-pentapeptide (lipid intermediate I) to form undecaprenyl-pyrophosphoryl-MurNAc-(pentapeptide)GlcNAc (lipid intermediate II).</text>
</comment>
<keyword evidence="4 10" id="KW-0808">Transferase</keyword>
<dbReference type="GO" id="GO:0009252">
    <property type="term" value="P:peptidoglycan biosynthetic process"/>
    <property type="evidence" value="ECO:0007669"/>
    <property type="project" value="UniProtKB-UniRule"/>
</dbReference>
<dbReference type="Gene3D" id="3.40.50.2000">
    <property type="entry name" value="Glycogen Phosphorylase B"/>
    <property type="match status" value="2"/>
</dbReference>
<dbReference type="KEGG" id="caj:CIG1485E_0831"/>
<evidence type="ECO:0000256" key="4">
    <source>
        <dbReference type="ARBA" id="ARBA00022679"/>
    </source>
</evidence>
<evidence type="ECO:0000256" key="1">
    <source>
        <dbReference type="ARBA" id="ARBA00022475"/>
    </source>
</evidence>
<dbReference type="AlphaFoldDB" id="A0A076F8W0"/>
<feature type="binding site" evidence="10">
    <location>
        <position position="176"/>
    </location>
    <ligand>
        <name>UDP-N-acetyl-alpha-D-glucosamine</name>
        <dbReference type="ChEBI" id="CHEBI:57705"/>
    </ligand>
</feature>
<evidence type="ECO:0000256" key="6">
    <source>
        <dbReference type="ARBA" id="ARBA00022984"/>
    </source>
</evidence>
<dbReference type="GO" id="GO:0005886">
    <property type="term" value="C:plasma membrane"/>
    <property type="evidence" value="ECO:0007669"/>
    <property type="project" value="UniProtKB-SubCell"/>
</dbReference>
<evidence type="ECO:0000256" key="8">
    <source>
        <dbReference type="ARBA" id="ARBA00023306"/>
    </source>
</evidence>
<gene>
    <name evidence="10 13" type="primary">murG</name>
    <name evidence="13" type="ORF">CIG1485E_0831</name>
</gene>
<dbReference type="Proteomes" id="UP000028486">
    <property type="component" value="Chromosome"/>
</dbReference>
<dbReference type="GO" id="GO:0071555">
    <property type="term" value="P:cell wall organization"/>
    <property type="evidence" value="ECO:0007669"/>
    <property type="project" value="UniProtKB-KW"/>
</dbReference>
<feature type="domain" description="Glycosyl transferase family 28 C-terminal" evidence="12">
    <location>
        <begin position="169"/>
        <end position="328"/>
    </location>
</feature>
<protein>
    <recommendedName>
        <fullName evidence="10">UDP-N-acetylglucosamine--N-acetylmuramyl-(pentapeptide) pyrophosphoryl-undecaprenol N-acetylglucosamine transferase</fullName>
        <ecNumber evidence="10">2.4.1.227</ecNumber>
    </recommendedName>
    <alternativeName>
        <fullName evidence="10">Undecaprenyl-PP-MurNAc-pentapeptide-UDPGlcNAc GlcNAc transferase</fullName>
    </alternativeName>
</protein>
<dbReference type="OrthoDB" id="9808936at2"/>
<evidence type="ECO:0000256" key="9">
    <source>
        <dbReference type="ARBA" id="ARBA00023316"/>
    </source>
</evidence>
<dbReference type="GO" id="GO:0005975">
    <property type="term" value="P:carbohydrate metabolic process"/>
    <property type="evidence" value="ECO:0007669"/>
    <property type="project" value="InterPro"/>
</dbReference>
<dbReference type="PANTHER" id="PTHR21015">
    <property type="entry name" value="UDP-N-ACETYLGLUCOSAMINE--N-ACETYLMURAMYL-(PENTAPEPTIDE) PYROPHOSPHORYL-UNDECAPRENOL N-ACETYLGLUCOSAMINE TRANSFERASE 1"/>
    <property type="match status" value="1"/>
</dbReference>
<dbReference type="GO" id="GO:0050511">
    <property type="term" value="F:undecaprenyldiphospho-muramoylpentapeptide beta-N-acetylglucosaminyltransferase activity"/>
    <property type="evidence" value="ECO:0007669"/>
    <property type="project" value="UniProtKB-UniRule"/>
</dbReference>
<dbReference type="CDD" id="cd03785">
    <property type="entry name" value="GT28_MurG"/>
    <property type="match status" value="1"/>
</dbReference>
<dbReference type="UniPathway" id="UPA00219"/>
<name>A0A076F8W0_9BACT</name>
<comment type="caution">
    <text evidence="10">Lacks conserved residue(s) required for the propagation of feature annotation.</text>
</comment>
<keyword evidence="2 10" id="KW-0132">Cell division</keyword>
<accession>A0A076F8W0</accession>
<dbReference type="EMBL" id="CP009043">
    <property type="protein sequence ID" value="AII14670.1"/>
    <property type="molecule type" value="Genomic_DNA"/>
</dbReference>
<dbReference type="eggNOG" id="COG0707">
    <property type="taxonomic scope" value="Bacteria"/>
</dbReference>
<feature type="domain" description="Glycosyltransferase family 28 N-terminal" evidence="11">
    <location>
        <begin position="2"/>
        <end position="141"/>
    </location>
</feature>
<comment type="pathway">
    <text evidence="10">Cell wall biogenesis; peptidoglycan biosynthesis.</text>
</comment>
<keyword evidence="3 10" id="KW-0328">Glycosyltransferase</keyword>
<dbReference type="GO" id="GO:0051301">
    <property type="term" value="P:cell division"/>
    <property type="evidence" value="ECO:0007669"/>
    <property type="project" value="UniProtKB-KW"/>
</dbReference>
<keyword evidence="5 10" id="KW-0133">Cell shape</keyword>
<feature type="binding site" evidence="10">
    <location>
        <position position="123"/>
    </location>
    <ligand>
        <name>UDP-N-acetyl-alpha-D-glucosamine</name>
        <dbReference type="ChEBI" id="CHEBI:57705"/>
    </ligand>
</feature>
<evidence type="ECO:0000259" key="12">
    <source>
        <dbReference type="Pfam" id="PF04101"/>
    </source>
</evidence>
<dbReference type="PANTHER" id="PTHR21015:SF22">
    <property type="entry name" value="GLYCOSYLTRANSFERASE"/>
    <property type="match status" value="1"/>
</dbReference>
<dbReference type="STRING" id="1244531.CIG2463D_0830"/>
<organism evidence="13 14">
    <name type="scientific">Campylobacter iguaniorum</name>
    <dbReference type="NCBI Taxonomy" id="1244531"/>
    <lineage>
        <taxon>Bacteria</taxon>
        <taxon>Pseudomonadati</taxon>
        <taxon>Campylobacterota</taxon>
        <taxon>Epsilonproteobacteria</taxon>
        <taxon>Campylobacterales</taxon>
        <taxon>Campylobacteraceae</taxon>
        <taxon>Campylobacter</taxon>
    </lineage>
</organism>
<evidence type="ECO:0000256" key="2">
    <source>
        <dbReference type="ARBA" id="ARBA00022618"/>
    </source>
</evidence>
<dbReference type="GO" id="GO:0051991">
    <property type="term" value="F:UDP-N-acetyl-D-glucosamine:N-acetylmuramoyl-L-alanyl-D-glutamyl-meso-2,6-diaminopimelyl-D-alanyl-D-alanine-diphosphoundecaprenol 4-beta-N-acetylglucosaminlytransferase activity"/>
    <property type="evidence" value="ECO:0007669"/>
    <property type="project" value="RHEA"/>
</dbReference>
<reference evidence="14" key="1">
    <citation type="journal article" date="2014" name="Genome Announc.">
        <title>Complete Genome Sequence of Campylobacter iguaniorum Strain 1485ET, Isolated from a Bearded Dragon (Pogona vitticeps).</title>
        <authorList>
            <person name="Gilbert M.J."/>
            <person name="Miller W.G."/>
            <person name="Yee E."/>
            <person name="Kik M."/>
            <person name="Wagenaar J.A."/>
            <person name="Duim B."/>
        </authorList>
    </citation>
    <scope>NUCLEOTIDE SEQUENCE [LARGE SCALE GENOMIC DNA]</scope>
    <source>
        <strain evidence="14">1485E</strain>
    </source>
</reference>
<evidence type="ECO:0000256" key="7">
    <source>
        <dbReference type="ARBA" id="ARBA00023136"/>
    </source>
</evidence>
<dbReference type="EC" id="2.4.1.227" evidence="10"/>
<keyword evidence="1 10" id="KW-1003">Cell membrane</keyword>
<keyword evidence="14" id="KW-1185">Reference proteome</keyword>
<sequence length="333" mass="36956">MIVVSGGGTGGHLAIAKTLAKELKDRGLEVVFIGSSGGQDKMWFEHDEGFRFKYFLPSSGVVNKSGFQKLSSLINIIKLAFACKRVFKKHGVQKVISVGGYSSAPASIAAILFGKKLYIHEQNAVCGRLNLLLKPFCTKFFSSYSKNPYSYPVSDKFFDSARIRQNLKTILFLGGSQGASFINSLALNLAPNLDKNGIKIIHQCGKKELESVKESYEKLGINATIFDFSKDIQNYMQEADLAISRSGASSLWELCANSLPAIFIPYPYAAKNHQYFNAKFLEELGLAQIYKQGEINTQDFMQNLLNLDLEKMSRGLEKTILKDGSKKIIDEIL</sequence>
<keyword evidence="8 10" id="KW-0131">Cell cycle</keyword>
<dbReference type="InterPro" id="IPR007235">
    <property type="entry name" value="Glyco_trans_28_C"/>
</dbReference>
<proteinExistence type="inferred from homology"/>
<feature type="binding site" evidence="10">
    <location>
        <begin position="9"/>
        <end position="11"/>
    </location>
    <ligand>
        <name>UDP-N-acetyl-alpha-D-glucosamine</name>
        <dbReference type="ChEBI" id="CHEBI:57705"/>
    </ligand>
</feature>
<evidence type="ECO:0000313" key="13">
    <source>
        <dbReference type="EMBL" id="AII14670.1"/>
    </source>
</evidence>
<evidence type="ECO:0000256" key="3">
    <source>
        <dbReference type="ARBA" id="ARBA00022676"/>
    </source>
</evidence>
<dbReference type="GO" id="GO:0008360">
    <property type="term" value="P:regulation of cell shape"/>
    <property type="evidence" value="ECO:0007669"/>
    <property type="project" value="UniProtKB-KW"/>
</dbReference>
<comment type="catalytic activity">
    <reaction evidence="10">
        <text>di-trans,octa-cis-undecaprenyl diphospho-N-acetyl-alpha-D-muramoyl-L-alanyl-D-glutamyl-meso-2,6-diaminopimeloyl-D-alanyl-D-alanine + UDP-N-acetyl-alpha-D-glucosamine = di-trans,octa-cis-undecaprenyl diphospho-[N-acetyl-alpha-D-glucosaminyl-(1-&gt;4)]-N-acetyl-alpha-D-muramoyl-L-alanyl-D-glutamyl-meso-2,6-diaminopimeloyl-D-alanyl-D-alanine + UDP + H(+)</text>
        <dbReference type="Rhea" id="RHEA:31227"/>
        <dbReference type="ChEBI" id="CHEBI:15378"/>
        <dbReference type="ChEBI" id="CHEBI:57705"/>
        <dbReference type="ChEBI" id="CHEBI:58223"/>
        <dbReference type="ChEBI" id="CHEBI:61387"/>
        <dbReference type="ChEBI" id="CHEBI:61388"/>
        <dbReference type="EC" id="2.4.1.227"/>
    </reaction>
</comment>
<dbReference type="HOGENOM" id="CLU_037404_2_1_7"/>
<dbReference type="SUPFAM" id="SSF53756">
    <property type="entry name" value="UDP-Glycosyltransferase/glycogen phosphorylase"/>
    <property type="match status" value="1"/>
</dbReference>
<evidence type="ECO:0000313" key="14">
    <source>
        <dbReference type="Proteomes" id="UP000028486"/>
    </source>
</evidence>
<keyword evidence="7 10" id="KW-0472">Membrane</keyword>
<evidence type="ECO:0000259" key="11">
    <source>
        <dbReference type="Pfam" id="PF03033"/>
    </source>
</evidence>
<keyword evidence="9 10" id="KW-0961">Cell wall biogenesis/degradation</keyword>
<comment type="similarity">
    <text evidence="10">Belongs to the glycosyltransferase 28 family. MurG subfamily.</text>
</comment>
<evidence type="ECO:0000256" key="5">
    <source>
        <dbReference type="ARBA" id="ARBA00022960"/>
    </source>
</evidence>
<dbReference type="InterPro" id="IPR004276">
    <property type="entry name" value="GlycoTrans_28_N"/>
</dbReference>
<dbReference type="NCBIfam" id="TIGR01133">
    <property type="entry name" value="murG"/>
    <property type="match status" value="1"/>
</dbReference>